<gene>
    <name evidence="1" type="ORF">Zm00014a_029326</name>
</gene>
<evidence type="ECO:0000313" key="1">
    <source>
        <dbReference type="EMBL" id="PWZ18227.1"/>
    </source>
</evidence>
<reference evidence="1 2" key="1">
    <citation type="journal article" date="2018" name="Nat. Genet.">
        <title>Extensive intraspecific gene order and gene structural variations between Mo17 and other maize genomes.</title>
        <authorList>
            <person name="Sun S."/>
            <person name="Zhou Y."/>
            <person name="Chen J."/>
            <person name="Shi J."/>
            <person name="Zhao H."/>
            <person name="Zhao H."/>
            <person name="Song W."/>
            <person name="Zhang M."/>
            <person name="Cui Y."/>
            <person name="Dong X."/>
            <person name="Liu H."/>
            <person name="Ma X."/>
            <person name="Jiao Y."/>
            <person name="Wang B."/>
            <person name="Wei X."/>
            <person name="Stein J.C."/>
            <person name="Glaubitz J.C."/>
            <person name="Lu F."/>
            <person name="Yu G."/>
            <person name="Liang C."/>
            <person name="Fengler K."/>
            <person name="Li B."/>
            <person name="Rafalski A."/>
            <person name="Schnable P.S."/>
            <person name="Ware D.H."/>
            <person name="Buckler E.S."/>
            <person name="Lai J."/>
        </authorList>
    </citation>
    <scope>NUCLEOTIDE SEQUENCE [LARGE SCALE GENOMIC DNA]</scope>
    <source>
        <strain evidence="2">cv. Missouri 17</strain>
        <tissue evidence="1">Seedling</tissue>
    </source>
</reference>
<dbReference type="Proteomes" id="UP000251960">
    <property type="component" value="Chromosome 6"/>
</dbReference>
<comment type="caution">
    <text evidence="1">The sequence shown here is derived from an EMBL/GenBank/DDBJ whole genome shotgun (WGS) entry which is preliminary data.</text>
</comment>
<protein>
    <submittedName>
        <fullName evidence="1">Uncharacterized protein</fullName>
    </submittedName>
</protein>
<evidence type="ECO:0000313" key="2">
    <source>
        <dbReference type="Proteomes" id="UP000251960"/>
    </source>
</evidence>
<dbReference type="EMBL" id="NCVQ01000007">
    <property type="protein sequence ID" value="PWZ18227.1"/>
    <property type="molecule type" value="Genomic_DNA"/>
</dbReference>
<accession>A0A3L6EG85</accession>
<sequence length="85" mass="9313">MLCCFPSPSLLSRCHAVVPRAPPTRHGHCTPWPASGHARPDRWAPSPYCSSMEEPSGAATLLHWPHHRRLAMAADTDVVHLLASN</sequence>
<proteinExistence type="predicted"/>
<dbReference type="AlphaFoldDB" id="A0A3L6EG85"/>
<organism evidence="1 2">
    <name type="scientific">Zea mays</name>
    <name type="common">Maize</name>
    <dbReference type="NCBI Taxonomy" id="4577"/>
    <lineage>
        <taxon>Eukaryota</taxon>
        <taxon>Viridiplantae</taxon>
        <taxon>Streptophyta</taxon>
        <taxon>Embryophyta</taxon>
        <taxon>Tracheophyta</taxon>
        <taxon>Spermatophyta</taxon>
        <taxon>Magnoliopsida</taxon>
        <taxon>Liliopsida</taxon>
        <taxon>Poales</taxon>
        <taxon>Poaceae</taxon>
        <taxon>PACMAD clade</taxon>
        <taxon>Panicoideae</taxon>
        <taxon>Andropogonodae</taxon>
        <taxon>Andropogoneae</taxon>
        <taxon>Tripsacinae</taxon>
        <taxon>Zea</taxon>
    </lineage>
</organism>
<name>A0A3L6EG85_MAIZE</name>